<dbReference type="InterPro" id="IPR001789">
    <property type="entry name" value="Sig_transdc_resp-reg_receiver"/>
</dbReference>
<dbReference type="EMBL" id="FRAP01000001">
    <property type="protein sequence ID" value="SHJ98641.1"/>
    <property type="molecule type" value="Genomic_DNA"/>
</dbReference>
<dbReference type="Gene3D" id="3.40.50.2300">
    <property type="match status" value="1"/>
</dbReference>
<dbReference type="InterPro" id="IPR011006">
    <property type="entry name" value="CheY-like_superfamily"/>
</dbReference>
<dbReference type="InterPro" id="IPR052016">
    <property type="entry name" value="Bact_Sigma-Reg"/>
</dbReference>
<evidence type="ECO:0000313" key="5">
    <source>
        <dbReference type="Proteomes" id="UP000184363"/>
    </source>
</evidence>
<dbReference type="GO" id="GO:0000160">
    <property type="term" value="P:phosphorelay signal transduction system"/>
    <property type="evidence" value="ECO:0007669"/>
    <property type="project" value="InterPro"/>
</dbReference>
<dbReference type="RefSeq" id="WP_073455087.1">
    <property type="nucleotide sequence ID" value="NZ_FRAP01000001.1"/>
</dbReference>
<gene>
    <name evidence="4" type="ORF">SAMN05443637_101446</name>
</gene>
<dbReference type="Pfam" id="PF07228">
    <property type="entry name" value="SpoIIE"/>
    <property type="match status" value="1"/>
</dbReference>
<keyword evidence="1" id="KW-0378">Hydrolase</keyword>
<dbReference type="SUPFAM" id="SSF52172">
    <property type="entry name" value="CheY-like"/>
    <property type="match status" value="1"/>
</dbReference>
<dbReference type="Proteomes" id="UP000184363">
    <property type="component" value="Unassembled WGS sequence"/>
</dbReference>
<dbReference type="Gene3D" id="3.60.40.10">
    <property type="entry name" value="PPM-type phosphatase domain"/>
    <property type="match status" value="1"/>
</dbReference>
<dbReference type="InterPro" id="IPR001932">
    <property type="entry name" value="PPM-type_phosphatase-like_dom"/>
</dbReference>
<name>A0A1M6NSE6_PSETH</name>
<proteinExistence type="predicted"/>
<evidence type="ECO:0000313" key="4">
    <source>
        <dbReference type="EMBL" id="SHJ98641.1"/>
    </source>
</evidence>
<dbReference type="CDD" id="cd00156">
    <property type="entry name" value="REC"/>
    <property type="match status" value="1"/>
</dbReference>
<reference evidence="4 5" key="1">
    <citation type="submission" date="2016-11" db="EMBL/GenBank/DDBJ databases">
        <authorList>
            <person name="Jaros S."/>
            <person name="Januszkiewicz K."/>
            <person name="Wedrychowicz H."/>
        </authorList>
    </citation>
    <scope>NUCLEOTIDE SEQUENCE [LARGE SCALE GENOMIC DNA]</scope>
    <source>
        <strain evidence="4 5">DSM 43832</strain>
    </source>
</reference>
<dbReference type="PANTHER" id="PTHR43156:SF2">
    <property type="entry name" value="STAGE II SPORULATION PROTEIN E"/>
    <property type="match status" value="1"/>
</dbReference>
<protein>
    <submittedName>
        <fullName evidence="4">Serine phosphatase RsbU, regulator of sigma subunit</fullName>
    </submittedName>
</protein>
<dbReference type="OrthoDB" id="5181538at2"/>
<dbReference type="GO" id="GO:0016791">
    <property type="term" value="F:phosphatase activity"/>
    <property type="evidence" value="ECO:0007669"/>
    <property type="project" value="TreeGrafter"/>
</dbReference>
<feature type="domain" description="Response regulatory" evidence="3">
    <location>
        <begin position="13"/>
        <end position="127"/>
    </location>
</feature>
<dbReference type="PROSITE" id="PS50110">
    <property type="entry name" value="RESPONSE_REGULATORY"/>
    <property type="match status" value="1"/>
</dbReference>
<evidence type="ECO:0000259" key="3">
    <source>
        <dbReference type="PROSITE" id="PS50110"/>
    </source>
</evidence>
<keyword evidence="5" id="KW-1185">Reference proteome</keyword>
<sequence>MSAETESEQTPLRVLLVEDDEGDALLVHELLTDAGQPVELVRARSLAEAETVWSPQIDCVLLDLALPDSTGLDGLVRMRERGAGAVVVLTGFGDRENGLAAVAAGAQDYLVKGNIDGSMLERAVRYAVHRHRADLIARELAQANLLAAENLRLSRGLLPAPLLRPSEIGYAARYLPGGARLLLGGDFYDAVQVGDDAIWVIVGDVCGHGPDEAALGVALRIAWRTLVLAGHPADRILPTLHEVLVNERHQPYLFATATMVRVAPDRASALLWSAGHPPVVLRRGDGSWGELEFSPQLPLGVAAGHCWEPIEVPLGPRWDLLLYTDGLIEARAGAEGDLLWVDGLCELLPAGPLTDRADLGEVVDEVLAKVAGCTYAQNDDIAVVLLSHPAGAR</sequence>
<dbReference type="PANTHER" id="PTHR43156">
    <property type="entry name" value="STAGE II SPORULATION PROTEIN E-RELATED"/>
    <property type="match status" value="1"/>
</dbReference>
<feature type="modified residue" description="4-aspartylphosphate" evidence="2">
    <location>
        <position position="63"/>
    </location>
</feature>
<evidence type="ECO:0000256" key="1">
    <source>
        <dbReference type="ARBA" id="ARBA00022801"/>
    </source>
</evidence>
<dbReference type="InterPro" id="IPR036457">
    <property type="entry name" value="PPM-type-like_dom_sf"/>
</dbReference>
<dbReference type="AlphaFoldDB" id="A0A1M6NSE6"/>
<dbReference type="SMART" id="SM00331">
    <property type="entry name" value="PP2C_SIG"/>
    <property type="match status" value="1"/>
</dbReference>
<organism evidence="4 5">
    <name type="scientific">Pseudonocardia thermophila</name>
    <dbReference type="NCBI Taxonomy" id="1848"/>
    <lineage>
        <taxon>Bacteria</taxon>
        <taxon>Bacillati</taxon>
        <taxon>Actinomycetota</taxon>
        <taxon>Actinomycetes</taxon>
        <taxon>Pseudonocardiales</taxon>
        <taxon>Pseudonocardiaceae</taxon>
        <taxon>Pseudonocardia</taxon>
    </lineage>
</organism>
<evidence type="ECO:0000256" key="2">
    <source>
        <dbReference type="PROSITE-ProRule" id="PRU00169"/>
    </source>
</evidence>
<accession>A0A1M6NSE6</accession>
<keyword evidence="2" id="KW-0597">Phosphoprotein</keyword>
<dbReference type="Pfam" id="PF00072">
    <property type="entry name" value="Response_reg"/>
    <property type="match status" value="1"/>
</dbReference>
<dbReference type="STRING" id="1848.SAMN05443637_101446"/>
<dbReference type="SMART" id="SM00448">
    <property type="entry name" value="REC"/>
    <property type="match status" value="1"/>
</dbReference>